<name>A0A1E1MNB4_RHYSE</name>
<dbReference type="GO" id="GO:0005737">
    <property type="term" value="C:cytoplasm"/>
    <property type="evidence" value="ECO:0007669"/>
    <property type="project" value="TreeGrafter"/>
</dbReference>
<dbReference type="InterPro" id="IPR011060">
    <property type="entry name" value="RibuloseP-bd_barrel"/>
</dbReference>
<keyword evidence="7 11" id="KW-0368">Histidine biosynthesis</keyword>
<comment type="similarity">
    <text evidence="3 11">Belongs to the HisA/HisF family.</text>
</comment>
<evidence type="ECO:0000256" key="9">
    <source>
        <dbReference type="ARBA" id="ARBA00030547"/>
    </source>
</evidence>
<evidence type="ECO:0000256" key="12">
    <source>
        <dbReference type="SAM" id="MobiDB-lite"/>
    </source>
</evidence>
<comment type="pathway">
    <text evidence="2">Amino-acid biosynthesis; L-histidine biosynthesis; L-histidine from 5-phospho-alpha-D-ribose 1-diphosphate: step 4/9.</text>
</comment>
<sequence length="546" mass="60948">MTKFRPCIDLHSGQVKQIVGGTLTTTSTDLKTNYVSKLPAGYFAELYKDNGLEGAHVIMLGPGNEEAAKEALAAWKGGLQVGGGINNENAKQWIDWGADKVIITSFLFPGGKFSQERLDSVLAGLGGDKEKLVIDLSCRPKGDTWFVAMDRWQTITDMEVNEASIKSLEEYCSEFLIHAADNEGLQKGVDEKLVEKLAEWCSIPVTYAGGGRSLGDLDHVKTLSGTRVDLTIGSALDIFGGSGVTFDEVRERDWRARLVKANPHQFKTQPNTIPEADSTSRYTGSRSDKQFGGWEVAWQLSMSESGRKVIAKELVRDPRSTGSSLEMELEKLLRQMMVLAQARTALTLCNWELKGNLERPALETNIIVQQILEEELKARLLRPGLEDNIIVQQIVQEHLATRERRNAPILAVGYSIRNRYLENSAFHSRNKATVLTGNEAAHDGDALADAILYHPLVPNYRKDTVKYTDIYGLDPHTVWCLQDCKPFLKMITWYDSVMRWNPYNFASTPFAKAWPADFFNAYAKAQLDVVRADFADGKKGNSYLRT</sequence>
<organism evidence="14 15">
    <name type="scientific">Rhynchosporium secalis</name>
    <name type="common">Barley scald fungus</name>
    <dbReference type="NCBI Taxonomy" id="38038"/>
    <lineage>
        <taxon>Eukaryota</taxon>
        <taxon>Fungi</taxon>
        <taxon>Dikarya</taxon>
        <taxon>Ascomycota</taxon>
        <taxon>Pezizomycotina</taxon>
        <taxon>Leotiomycetes</taxon>
        <taxon>Helotiales</taxon>
        <taxon>Ploettnerulaceae</taxon>
        <taxon>Rhynchosporium</taxon>
    </lineage>
</organism>
<feature type="compositionally biased region" description="Polar residues" evidence="12">
    <location>
        <begin position="267"/>
        <end position="285"/>
    </location>
</feature>
<protein>
    <recommendedName>
        <fullName evidence="5">1-(5-phosphoribosyl)-5-[(5-phosphoribosylamino)methylideneamino] imidazole-4-carboxamide isomerase</fullName>
        <ecNumber evidence="4">5.3.1.16</ecNumber>
    </recommendedName>
    <alternativeName>
        <fullName evidence="10">5-proFAR isomerase</fullName>
    </alternativeName>
    <alternativeName>
        <fullName evidence="9">Phosphoribosylformimino-5-aminoimidazole carboxamide ribotide isomerase</fullName>
    </alternativeName>
</protein>
<keyword evidence="15" id="KW-1185">Reference proteome</keyword>
<dbReference type="AlphaFoldDB" id="A0A1E1MNB4"/>
<dbReference type="Gene3D" id="3.20.20.70">
    <property type="entry name" value="Aldolase class I"/>
    <property type="match status" value="1"/>
</dbReference>
<evidence type="ECO:0000256" key="7">
    <source>
        <dbReference type="ARBA" id="ARBA00023102"/>
    </source>
</evidence>
<dbReference type="FunFam" id="3.20.20.70:FF:000110">
    <property type="entry name" value="1-(5-phosphoribosyl)-5-[(5-phosphoribosylamino)methylideneamino] imidazole-4-carboxamide isomerase, chloroplastic"/>
    <property type="match status" value="1"/>
</dbReference>
<dbReference type="NCBIfam" id="TIGR02129">
    <property type="entry name" value="hisA_euk"/>
    <property type="match status" value="1"/>
</dbReference>
<dbReference type="GO" id="GO:0000162">
    <property type="term" value="P:L-tryptophan biosynthetic process"/>
    <property type="evidence" value="ECO:0007669"/>
    <property type="project" value="TreeGrafter"/>
</dbReference>
<dbReference type="PROSITE" id="PS50175">
    <property type="entry name" value="ASP_PROT_RETROV"/>
    <property type="match status" value="1"/>
</dbReference>
<dbReference type="UniPathway" id="UPA00031">
    <property type="reaction ID" value="UER00009"/>
</dbReference>
<dbReference type="InterPro" id="IPR013785">
    <property type="entry name" value="Aldolase_TIM"/>
</dbReference>
<evidence type="ECO:0000256" key="11">
    <source>
        <dbReference type="RuleBase" id="RU003657"/>
    </source>
</evidence>
<evidence type="ECO:0000256" key="2">
    <source>
        <dbReference type="ARBA" id="ARBA00005133"/>
    </source>
</evidence>
<keyword evidence="6 11" id="KW-0028">Amino-acid biosynthesis</keyword>
<evidence type="ECO:0000259" key="13">
    <source>
        <dbReference type="PROSITE" id="PS50175"/>
    </source>
</evidence>
<evidence type="ECO:0000256" key="6">
    <source>
        <dbReference type="ARBA" id="ARBA00022605"/>
    </source>
</evidence>
<dbReference type="GO" id="GO:0006508">
    <property type="term" value="P:proteolysis"/>
    <property type="evidence" value="ECO:0007669"/>
    <property type="project" value="InterPro"/>
</dbReference>
<dbReference type="InterPro" id="IPR006062">
    <property type="entry name" value="His_biosynth"/>
</dbReference>
<dbReference type="InterPro" id="IPR011858">
    <property type="entry name" value="His6/HISN3"/>
</dbReference>
<keyword evidence="8 14" id="KW-0413">Isomerase</keyword>
<proteinExistence type="inferred from homology"/>
<evidence type="ECO:0000313" key="14">
    <source>
        <dbReference type="EMBL" id="CZT50571.1"/>
    </source>
</evidence>
<feature type="domain" description="Peptidase A2" evidence="13">
    <location>
        <begin position="90"/>
        <end position="127"/>
    </location>
</feature>
<dbReference type="GO" id="GO:0003949">
    <property type="term" value="F:1-(5-phosphoribosyl)-5-[(5-phosphoribosylamino)methylideneamino]imidazole-4-carboxamide isomerase activity"/>
    <property type="evidence" value="ECO:0007669"/>
    <property type="project" value="UniProtKB-EC"/>
</dbReference>
<comment type="catalytic activity">
    <reaction evidence="1">
        <text>1-(5-phospho-beta-D-ribosyl)-5-[(5-phospho-beta-D-ribosylamino)methylideneamino]imidazole-4-carboxamide = 5-[(5-phospho-1-deoxy-D-ribulos-1-ylimino)methylamino]-1-(5-phospho-beta-D-ribosyl)imidazole-4-carboxamide</text>
        <dbReference type="Rhea" id="RHEA:15469"/>
        <dbReference type="ChEBI" id="CHEBI:58435"/>
        <dbReference type="ChEBI" id="CHEBI:58525"/>
        <dbReference type="EC" id="5.3.1.16"/>
    </reaction>
</comment>
<dbReference type="GO" id="GO:0004190">
    <property type="term" value="F:aspartic-type endopeptidase activity"/>
    <property type="evidence" value="ECO:0007669"/>
    <property type="project" value="InterPro"/>
</dbReference>
<dbReference type="InterPro" id="IPR044524">
    <property type="entry name" value="Isoase_HisA-like"/>
</dbReference>
<dbReference type="Proteomes" id="UP000177625">
    <property type="component" value="Unassembled WGS sequence"/>
</dbReference>
<evidence type="ECO:0000313" key="15">
    <source>
        <dbReference type="Proteomes" id="UP000177625"/>
    </source>
</evidence>
<dbReference type="PANTHER" id="PTHR43090:SF2">
    <property type="entry name" value="1-(5-PHOSPHORIBOSYL)-5-[(5-PHOSPHORIBOSYLAMINO)METHYLIDENEAMINO] IMIDAZOLE-4-CARBOXAMIDE ISOMERASE"/>
    <property type="match status" value="1"/>
</dbReference>
<evidence type="ECO:0000256" key="10">
    <source>
        <dbReference type="ARBA" id="ARBA00031376"/>
    </source>
</evidence>
<gene>
    <name evidence="14" type="ORF">RSE6_11582</name>
</gene>
<dbReference type="EMBL" id="FJVC01000436">
    <property type="protein sequence ID" value="CZT50571.1"/>
    <property type="molecule type" value="Genomic_DNA"/>
</dbReference>
<dbReference type="PANTHER" id="PTHR43090">
    <property type="entry name" value="1-(5-PHOSPHORIBOSYL)-5-[(5-PHOSPHORIBOSYLAMINO)METHYLIDENEAMINO] IMIDAZOLE-4-CARBOXAMIDE ISOMERASE"/>
    <property type="match status" value="1"/>
</dbReference>
<evidence type="ECO:0000256" key="1">
    <source>
        <dbReference type="ARBA" id="ARBA00000901"/>
    </source>
</evidence>
<dbReference type="GO" id="GO:0000105">
    <property type="term" value="P:L-histidine biosynthetic process"/>
    <property type="evidence" value="ECO:0007669"/>
    <property type="project" value="UniProtKB-UniPathway"/>
</dbReference>
<dbReference type="Pfam" id="PF00977">
    <property type="entry name" value="His_biosynth"/>
    <property type="match status" value="1"/>
</dbReference>
<reference evidence="15" key="1">
    <citation type="submission" date="2016-03" db="EMBL/GenBank/DDBJ databases">
        <authorList>
            <person name="Guldener U."/>
        </authorList>
    </citation>
    <scope>NUCLEOTIDE SEQUENCE [LARGE SCALE GENOMIC DNA]</scope>
</reference>
<evidence type="ECO:0000256" key="3">
    <source>
        <dbReference type="ARBA" id="ARBA00009667"/>
    </source>
</evidence>
<dbReference type="SUPFAM" id="SSF51366">
    <property type="entry name" value="Ribulose-phoshate binding barrel"/>
    <property type="match status" value="1"/>
</dbReference>
<evidence type="ECO:0000256" key="4">
    <source>
        <dbReference type="ARBA" id="ARBA00012550"/>
    </source>
</evidence>
<accession>A0A1E1MNB4</accession>
<evidence type="ECO:0000256" key="5">
    <source>
        <dbReference type="ARBA" id="ARBA00018464"/>
    </source>
</evidence>
<feature type="region of interest" description="Disordered" evidence="12">
    <location>
        <begin position="267"/>
        <end position="286"/>
    </location>
</feature>
<dbReference type="InterPro" id="IPR001995">
    <property type="entry name" value="Peptidase_A2_cat"/>
</dbReference>
<evidence type="ECO:0000256" key="8">
    <source>
        <dbReference type="ARBA" id="ARBA00023235"/>
    </source>
</evidence>
<dbReference type="CDD" id="cd04723">
    <property type="entry name" value="HisA_HisF"/>
    <property type="match status" value="1"/>
</dbReference>
<dbReference type="EC" id="5.3.1.16" evidence="4"/>